<keyword evidence="1" id="KW-1133">Transmembrane helix</keyword>
<feature type="transmembrane region" description="Helical" evidence="1">
    <location>
        <begin position="59"/>
        <end position="76"/>
    </location>
</feature>
<keyword evidence="1" id="KW-0812">Transmembrane</keyword>
<accession>A0A4Z2IQX4</accession>
<comment type="caution">
    <text evidence="2">The sequence shown here is derived from an EMBL/GenBank/DDBJ whole genome shotgun (WGS) entry which is preliminary data.</text>
</comment>
<keyword evidence="1" id="KW-0472">Membrane</keyword>
<sequence>MQCGWVGHQGRQRGRKAELGLPALSPAPACLDKSRGTCGGISMRHHTWRKRQLNPAPNGLSFLLPYLILLHLHFFFLPSHSCTLLLRLYTSTHLLYHLYGLLPSTTFFLYSILPISTLTHSLLFTALGSFTTTTTTTTITHPIHNTHHM</sequence>
<evidence type="ECO:0000256" key="1">
    <source>
        <dbReference type="SAM" id="Phobius"/>
    </source>
</evidence>
<dbReference type="AlphaFoldDB" id="A0A4Z2IQX4"/>
<name>A0A4Z2IQX4_9TELE</name>
<reference evidence="2 3" key="1">
    <citation type="submission" date="2019-03" db="EMBL/GenBank/DDBJ databases">
        <title>First draft genome of Liparis tanakae, snailfish: a comprehensive survey of snailfish specific genes.</title>
        <authorList>
            <person name="Kim W."/>
            <person name="Song I."/>
            <person name="Jeong J.-H."/>
            <person name="Kim D."/>
            <person name="Kim S."/>
            <person name="Ryu S."/>
            <person name="Song J.Y."/>
            <person name="Lee S.K."/>
        </authorList>
    </citation>
    <scope>NUCLEOTIDE SEQUENCE [LARGE SCALE GENOMIC DNA]</scope>
    <source>
        <tissue evidence="2">Muscle</tissue>
    </source>
</reference>
<feature type="transmembrane region" description="Helical" evidence="1">
    <location>
        <begin position="96"/>
        <end position="113"/>
    </location>
</feature>
<dbReference type="EMBL" id="SRLO01000056">
    <property type="protein sequence ID" value="TNN80221.1"/>
    <property type="molecule type" value="Genomic_DNA"/>
</dbReference>
<evidence type="ECO:0000313" key="2">
    <source>
        <dbReference type="EMBL" id="TNN80221.1"/>
    </source>
</evidence>
<dbReference type="Proteomes" id="UP000314294">
    <property type="component" value="Unassembled WGS sequence"/>
</dbReference>
<organism evidence="2 3">
    <name type="scientific">Liparis tanakae</name>
    <name type="common">Tanaka's snailfish</name>
    <dbReference type="NCBI Taxonomy" id="230148"/>
    <lineage>
        <taxon>Eukaryota</taxon>
        <taxon>Metazoa</taxon>
        <taxon>Chordata</taxon>
        <taxon>Craniata</taxon>
        <taxon>Vertebrata</taxon>
        <taxon>Euteleostomi</taxon>
        <taxon>Actinopterygii</taxon>
        <taxon>Neopterygii</taxon>
        <taxon>Teleostei</taxon>
        <taxon>Neoteleostei</taxon>
        <taxon>Acanthomorphata</taxon>
        <taxon>Eupercaria</taxon>
        <taxon>Perciformes</taxon>
        <taxon>Cottioidei</taxon>
        <taxon>Cottales</taxon>
        <taxon>Liparidae</taxon>
        <taxon>Liparis</taxon>
    </lineage>
</organism>
<protein>
    <submittedName>
        <fullName evidence="2">Uncharacterized protein</fullName>
    </submittedName>
</protein>
<evidence type="ECO:0000313" key="3">
    <source>
        <dbReference type="Proteomes" id="UP000314294"/>
    </source>
</evidence>
<keyword evidence="3" id="KW-1185">Reference proteome</keyword>
<gene>
    <name evidence="2" type="ORF">EYF80_009546</name>
</gene>
<proteinExistence type="predicted"/>